<reference evidence="1 2" key="1">
    <citation type="journal article" date="2015" name="Infect. Genet. Evol.">
        <title>Genomic sequences of six botulinum neurotoxin-producing strains representing three clostridial species illustrate the mobility and diversity of botulinum neurotoxin genes.</title>
        <authorList>
            <person name="Smith T.J."/>
            <person name="Hill K.K."/>
            <person name="Xie G."/>
            <person name="Foley B.T."/>
            <person name="Williamson C.H."/>
            <person name="Foster J.T."/>
            <person name="Johnson S.L."/>
            <person name="Chertkov O."/>
            <person name="Teshima H."/>
            <person name="Gibbons H.S."/>
            <person name="Johnsky L.A."/>
            <person name="Karavis M.A."/>
            <person name="Smith L.A."/>
        </authorList>
    </citation>
    <scope>NUCLEOTIDE SEQUENCE [LARGE SCALE GENOMIC DNA]</scope>
    <source>
        <strain evidence="1 2">CDC 2741</strain>
    </source>
</reference>
<proteinExistence type="predicted"/>
<dbReference type="RefSeq" id="WP_039631249.1">
    <property type="nucleotide sequence ID" value="NZ_AYSO01000014.1"/>
</dbReference>
<comment type="caution">
    <text evidence="1">The sequence shown here is derived from an EMBL/GenBank/DDBJ whole genome shotgun (WGS) entry which is preliminary data.</text>
</comment>
<accession>A0A0C1U4A7</accession>
<protein>
    <submittedName>
        <fullName evidence="1">Bacteriocin-protection, YdeI/OmpD-Associated family protein</fullName>
    </submittedName>
</protein>
<dbReference type="EMBL" id="AYSO01000014">
    <property type="protein sequence ID" value="KIE47624.1"/>
    <property type="molecule type" value="Genomic_DNA"/>
</dbReference>
<dbReference type="AlphaFoldDB" id="A0A0C1U4A7"/>
<gene>
    <name evidence="1" type="ORF">U732_2917</name>
</gene>
<sequence length="102" mass="11324">MGNGQGTPNNITKGIITMSDKNFIGLGHNPNPNVPDIPEGFGAALFKEPEARTYFENLSDIEKTNVIRYIQRNNLTGDEARNKISNVIKSLKNNTLDFTNLM</sequence>
<evidence type="ECO:0000313" key="2">
    <source>
        <dbReference type="Proteomes" id="UP000031366"/>
    </source>
</evidence>
<dbReference type="OrthoDB" id="1945295at2"/>
<name>A0A0C1U4A7_9CLOT</name>
<keyword evidence="2" id="KW-1185">Reference proteome</keyword>
<dbReference type="Proteomes" id="UP000031366">
    <property type="component" value="Unassembled WGS sequence"/>
</dbReference>
<organism evidence="1 2">
    <name type="scientific">Clostridium argentinense CDC 2741</name>
    <dbReference type="NCBI Taxonomy" id="1418104"/>
    <lineage>
        <taxon>Bacteria</taxon>
        <taxon>Bacillati</taxon>
        <taxon>Bacillota</taxon>
        <taxon>Clostridia</taxon>
        <taxon>Eubacteriales</taxon>
        <taxon>Clostridiaceae</taxon>
        <taxon>Clostridium</taxon>
    </lineage>
</organism>
<evidence type="ECO:0000313" key="1">
    <source>
        <dbReference type="EMBL" id="KIE47624.1"/>
    </source>
</evidence>